<dbReference type="GO" id="GO:0006629">
    <property type="term" value="P:lipid metabolic process"/>
    <property type="evidence" value="ECO:0007669"/>
    <property type="project" value="InterPro"/>
</dbReference>
<dbReference type="AlphaFoldDB" id="A0A0B7KBH7"/>
<gene>
    <name evidence="3" type="ORF">BN869_000008144_1</name>
</gene>
<reference evidence="3" key="1">
    <citation type="submission" date="2015-01" db="EMBL/GenBank/DDBJ databases">
        <authorList>
            <person name="Durling Mikael"/>
        </authorList>
    </citation>
    <scope>NUCLEOTIDE SEQUENCE</scope>
</reference>
<evidence type="ECO:0000313" key="3">
    <source>
        <dbReference type="EMBL" id="CEO52086.1"/>
    </source>
</evidence>
<sequence>MNVFKYQHSLWDVLVGSLSFTRIRRSLVCDLHIKSRSTPSFSSRMGFNMRLMVAAALLCAPLAHTKPVLTPVATFVPTPAPTPEETEQVEDDLVTIQATNDISSCGDEWMPRDDVKIGQGTDTRPGFSTAVQKFCSAVNGQVVKPSGYVSLATEIFLNSGKAPTSYGIQGFVYFEVHNKESSDHTISLDSCKQYLLALSKDGGKCSGETNKDTKGGTWQVGNNGVSYHALGTNVPPKQDAINKLFWGSAISAQSVNRGSGAPLNPWPLDSLKNVKPTKCHSHNDYDNDIPIFTALSAGCIGIEADVWYFLGDVIIGHILPTLGRTLTVQYVQPLLAILNHNNGGSPGPIGVYPASPNQGITLLIDFKTSEAATLDTVNKALQPLRDAGYLSRVENGKFVEKQITVVASGYSSFDRINAGDGVPNRDIFYDAQVASWSSKYTNTNAYYASANFKDDVGNPGSASAFTDAQKNTVRTHVANAHSAGLKVRYYDLPGEYMWESLADLGVDRLNADDLSNTARLARL</sequence>
<evidence type="ECO:0000256" key="1">
    <source>
        <dbReference type="ARBA" id="ARBA00008858"/>
    </source>
</evidence>
<protein>
    <recommendedName>
        <fullName evidence="2">Altered inheritance of mitochondria protein 6</fullName>
    </recommendedName>
</protein>
<organism evidence="3">
    <name type="scientific">Bionectria ochroleuca</name>
    <name type="common">Gliocladium roseum</name>
    <dbReference type="NCBI Taxonomy" id="29856"/>
    <lineage>
        <taxon>Eukaryota</taxon>
        <taxon>Fungi</taxon>
        <taxon>Dikarya</taxon>
        <taxon>Ascomycota</taxon>
        <taxon>Pezizomycotina</taxon>
        <taxon>Sordariomycetes</taxon>
        <taxon>Hypocreomycetidae</taxon>
        <taxon>Hypocreales</taxon>
        <taxon>Bionectriaceae</taxon>
        <taxon>Clonostachys</taxon>
    </lineage>
</organism>
<comment type="similarity">
    <text evidence="1">Belongs to the AIM6 family.</text>
</comment>
<accession>A0A0B7KBH7</accession>
<dbReference type="EMBL" id="CDPU01000026">
    <property type="protein sequence ID" value="CEO52086.1"/>
    <property type="molecule type" value="Genomic_DNA"/>
</dbReference>
<dbReference type="PANTHER" id="PTHR31571:SF1">
    <property type="entry name" value="ALTERED INHERITANCE OF MITOCHONDRIA PROTEIN 6"/>
    <property type="match status" value="1"/>
</dbReference>
<dbReference type="SUPFAM" id="SSF51695">
    <property type="entry name" value="PLC-like phosphodiesterases"/>
    <property type="match status" value="1"/>
</dbReference>
<dbReference type="PANTHER" id="PTHR31571">
    <property type="entry name" value="ALTERED INHERITANCE OF MITOCHONDRIA PROTEIN 6"/>
    <property type="match status" value="1"/>
</dbReference>
<dbReference type="InterPro" id="IPR051236">
    <property type="entry name" value="HAT_RTT109-like"/>
</dbReference>
<dbReference type="InterPro" id="IPR017946">
    <property type="entry name" value="PLC-like_Pdiesterase_TIM-brl"/>
</dbReference>
<dbReference type="GO" id="GO:0008081">
    <property type="term" value="F:phosphoric diester hydrolase activity"/>
    <property type="evidence" value="ECO:0007669"/>
    <property type="project" value="InterPro"/>
</dbReference>
<evidence type="ECO:0000256" key="2">
    <source>
        <dbReference type="ARBA" id="ARBA00014286"/>
    </source>
</evidence>
<proteinExistence type="inferred from homology"/>
<name>A0A0B7KBH7_BIOOC</name>